<evidence type="ECO:0000313" key="2">
    <source>
        <dbReference type="Proteomes" id="UP001266305"/>
    </source>
</evidence>
<organism evidence="1 2">
    <name type="scientific">Saguinus oedipus</name>
    <name type="common">Cotton-top tamarin</name>
    <name type="synonym">Oedipomidas oedipus</name>
    <dbReference type="NCBI Taxonomy" id="9490"/>
    <lineage>
        <taxon>Eukaryota</taxon>
        <taxon>Metazoa</taxon>
        <taxon>Chordata</taxon>
        <taxon>Craniata</taxon>
        <taxon>Vertebrata</taxon>
        <taxon>Euteleostomi</taxon>
        <taxon>Mammalia</taxon>
        <taxon>Eutheria</taxon>
        <taxon>Euarchontoglires</taxon>
        <taxon>Primates</taxon>
        <taxon>Haplorrhini</taxon>
        <taxon>Platyrrhini</taxon>
        <taxon>Cebidae</taxon>
        <taxon>Callitrichinae</taxon>
        <taxon>Saguinus</taxon>
    </lineage>
</organism>
<proteinExistence type="predicted"/>
<dbReference type="EMBL" id="JASSZA010000009">
    <property type="protein sequence ID" value="KAK2101604.1"/>
    <property type="molecule type" value="Genomic_DNA"/>
</dbReference>
<protein>
    <submittedName>
        <fullName evidence="1">Uncharacterized protein</fullName>
    </submittedName>
</protein>
<keyword evidence="2" id="KW-1185">Reference proteome</keyword>
<dbReference type="Proteomes" id="UP001266305">
    <property type="component" value="Unassembled WGS sequence"/>
</dbReference>
<gene>
    <name evidence="1" type="ORF">P7K49_019270</name>
</gene>
<reference evidence="1 2" key="1">
    <citation type="submission" date="2023-05" db="EMBL/GenBank/DDBJ databases">
        <title>B98-5 Cell Line De Novo Hybrid Assembly: An Optical Mapping Approach.</title>
        <authorList>
            <person name="Kananen K."/>
            <person name="Auerbach J.A."/>
            <person name="Kautto E."/>
            <person name="Blachly J.S."/>
        </authorList>
    </citation>
    <scope>NUCLEOTIDE SEQUENCE [LARGE SCALE GENOMIC DNA]</scope>
    <source>
        <strain evidence="1">B95-8</strain>
        <tissue evidence="1">Cell line</tissue>
    </source>
</reference>
<accession>A0ABQ9UXV1</accession>
<evidence type="ECO:0000313" key="1">
    <source>
        <dbReference type="EMBL" id="KAK2101604.1"/>
    </source>
</evidence>
<comment type="caution">
    <text evidence="1">The sequence shown here is derived from an EMBL/GenBank/DDBJ whole genome shotgun (WGS) entry which is preliminary data.</text>
</comment>
<name>A0ABQ9UXV1_SAGOE</name>
<sequence>MDTSQLRKLLPIFPCPTSPPWGLLEGFCSRKISVPLPAAPQIREQKKSVSALPPGFSDTILSVKLRG</sequence>